<comment type="caution">
    <text evidence="2">The sequence shown here is derived from an EMBL/GenBank/DDBJ whole genome shotgun (WGS) entry which is preliminary data.</text>
</comment>
<protein>
    <recommendedName>
        <fullName evidence="4">DUF1850 domain-containing protein</fullName>
    </recommendedName>
</protein>
<proteinExistence type="predicted"/>
<dbReference type="AlphaFoldDB" id="A0A316GI15"/>
<keyword evidence="1" id="KW-0732">Signal</keyword>
<accession>A0A316GI15</accession>
<evidence type="ECO:0000313" key="2">
    <source>
        <dbReference type="EMBL" id="PWK60653.1"/>
    </source>
</evidence>
<evidence type="ECO:0008006" key="4">
    <source>
        <dbReference type="Google" id="ProtNLM"/>
    </source>
</evidence>
<keyword evidence="3" id="KW-1185">Reference proteome</keyword>
<dbReference type="InterPro" id="IPR015001">
    <property type="entry name" value="DUF1850"/>
</dbReference>
<feature type="chain" id="PRO_5016339942" description="DUF1850 domain-containing protein" evidence="1">
    <location>
        <begin position="24"/>
        <end position="156"/>
    </location>
</feature>
<organism evidence="2 3">
    <name type="scientific">Roseicyclus mahoneyensis</name>
    <dbReference type="NCBI Taxonomy" id="164332"/>
    <lineage>
        <taxon>Bacteria</taxon>
        <taxon>Pseudomonadati</taxon>
        <taxon>Pseudomonadota</taxon>
        <taxon>Alphaproteobacteria</taxon>
        <taxon>Rhodobacterales</taxon>
        <taxon>Roseobacteraceae</taxon>
        <taxon>Roseicyclus</taxon>
    </lineage>
</organism>
<feature type="signal peptide" evidence="1">
    <location>
        <begin position="1"/>
        <end position="23"/>
    </location>
</feature>
<name>A0A316GI15_9RHOB</name>
<dbReference type="RefSeq" id="WP_245904296.1">
    <property type="nucleotide sequence ID" value="NZ_QGGW01000004.1"/>
</dbReference>
<dbReference type="EMBL" id="QGGW01000004">
    <property type="protein sequence ID" value="PWK60653.1"/>
    <property type="molecule type" value="Genomic_DNA"/>
</dbReference>
<dbReference type="Proteomes" id="UP000245708">
    <property type="component" value="Unassembled WGS sequence"/>
</dbReference>
<dbReference type="Pfam" id="PF08905">
    <property type="entry name" value="DUF1850"/>
    <property type="match status" value="1"/>
</dbReference>
<evidence type="ECO:0000256" key="1">
    <source>
        <dbReference type="SAM" id="SignalP"/>
    </source>
</evidence>
<sequence length="156" mass="16511">MRPGIGGGLLALLLLAGPNAATAGELVATRSDGTEIARLPVPVGAGWCVLWHHSVQGFEVSDCYENRDGRMVLVRTHLPDFAAGLDHIPGRGRQVSDGQGGYFILDIDEPVPGDAYVLRPGGPEVDHRLQVGDTVVSLSALAPRDRVRIALTGDEN</sequence>
<reference evidence="2 3" key="1">
    <citation type="submission" date="2018-05" db="EMBL/GenBank/DDBJ databases">
        <title>Genomic Encyclopedia of Type Strains, Phase IV (KMG-IV): sequencing the most valuable type-strain genomes for metagenomic binning, comparative biology and taxonomic classification.</title>
        <authorList>
            <person name="Goeker M."/>
        </authorList>
    </citation>
    <scope>NUCLEOTIDE SEQUENCE [LARGE SCALE GENOMIC DNA]</scope>
    <source>
        <strain evidence="2 3">DSM 16097</strain>
    </source>
</reference>
<evidence type="ECO:0000313" key="3">
    <source>
        <dbReference type="Proteomes" id="UP000245708"/>
    </source>
</evidence>
<gene>
    <name evidence="2" type="ORF">C7455_104290</name>
</gene>